<dbReference type="Gene3D" id="2.120.10.10">
    <property type="match status" value="1"/>
</dbReference>
<dbReference type="Proteomes" id="UP000307943">
    <property type="component" value="Unassembled WGS sequence"/>
</dbReference>
<evidence type="ECO:0000313" key="2">
    <source>
        <dbReference type="EMBL" id="TNJ59403.1"/>
    </source>
</evidence>
<accession>A0A5C4SWJ5</accession>
<dbReference type="CDD" id="cd15482">
    <property type="entry name" value="Sialidase_non-viral"/>
    <property type="match status" value="1"/>
</dbReference>
<evidence type="ECO:0000259" key="1">
    <source>
        <dbReference type="Pfam" id="PF13088"/>
    </source>
</evidence>
<organism evidence="2 3">
    <name type="scientific">Paenibacillus hemerocallicola</name>
    <dbReference type="NCBI Taxonomy" id="1172614"/>
    <lineage>
        <taxon>Bacteria</taxon>
        <taxon>Bacillati</taxon>
        <taxon>Bacillota</taxon>
        <taxon>Bacilli</taxon>
        <taxon>Bacillales</taxon>
        <taxon>Paenibacillaceae</taxon>
        <taxon>Paenibacillus</taxon>
    </lineage>
</organism>
<feature type="domain" description="Sialidase" evidence="1">
    <location>
        <begin position="126"/>
        <end position="290"/>
    </location>
</feature>
<proteinExistence type="predicted"/>
<dbReference type="PANTHER" id="PTHR43752">
    <property type="entry name" value="BNR/ASP-BOX REPEAT FAMILY PROTEIN"/>
    <property type="match status" value="1"/>
</dbReference>
<keyword evidence="3" id="KW-1185">Reference proteome</keyword>
<dbReference type="InterPro" id="IPR011040">
    <property type="entry name" value="Sialidase"/>
</dbReference>
<dbReference type="InterPro" id="IPR036278">
    <property type="entry name" value="Sialidase_sf"/>
</dbReference>
<sequence length="373" mass="41879">MRLALKPVKHIVLYKDRHYNSFPNIVVNKEGTFVVAFRQAPDRQGTFGLQHVDPSSRAVVATSADGETWSSEANVLYDDFFYGVQDPCLNVLADGTMFATCFMWKVAEQDDVRGDPDYDYKVYNNWLGKRVGSYTLRSADGGLTWDRPLPVDLGRLSIRGNAVELAGGSLLVPFYSESDGAKDGVSRAIVGRTDDRGVSWTRQAVIEPEQGYGLFEPNLYRTPSGKIVLFARCHKRNPQPEDGREAYPLVTAESLDDGLTWSAPVRRPLYSPSPFHPLRLRDGRVLLTYGYRFRPYGIRAVLLDAECERWAEEEEEIVREDGHGGDIGYTCAAQLHDGRILIVYYYSRQNERERYIAGTLCELANGRGGEAAT</sequence>
<dbReference type="PANTHER" id="PTHR43752:SF2">
    <property type="entry name" value="BNR_ASP-BOX REPEAT FAMILY PROTEIN"/>
    <property type="match status" value="1"/>
</dbReference>
<name>A0A5C4SWJ5_9BACL</name>
<dbReference type="SUPFAM" id="SSF50939">
    <property type="entry name" value="Sialidases"/>
    <property type="match status" value="1"/>
</dbReference>
<dbReference type="AlphaFoldDB" id="A0A5C4SWJ5"/>
<dbReference type="OrthoDB" id="2524392at2"/>
<dbReference type="Pfam" id="PF13088">
    <property type="entry name" value="BNR_2"/>
    <property type="match status" value="1"/>
</dbReference>
<dbReference type="EMBL" id="VDCQ01000093">
    <property type="protein sequence ID" value="TNJ59403.1"/>
    <property type="molecule type" value="Genomic_DNA"/>
</dbReference>
<protein>
    <submittedName>
        <fullName evidence="2">Exo-alpha-sialidase</fullName>
    </submittedName>
</protein>
<gene>
    <name evidence="2" type="ORF">FE784_37300</name>
</gene>
<evidence type="ECO:0000313" key="3">
    <source>
        <dbReference type="Proteomes" id="UP000307943"/>
    </source>
</evidence>
<reference evidence="2 3" key="1">
    <citation type="submission" date="2019-05" db="EMBL/GenBank/DDBJ databases">
        <title>We sequenced the genome of Paenibacillus hemerocallicola KCTC 33185 for further insight into its adaptation and study the phylogeny of Paenibacillus.</title>
        <authorList>
            <person name="Narsing Rao M.P."/>
        </authorList>
    </citation>
    <scope>NUCLEOTIDE SEQUENCE [LARGE SCALE GENOMIC DNA]</scope>
    <source>
        <strain evidence="2 3">KCTC 33185</strain>
    </source>
</reference>
<comment type="caution">
    <text evidence="2">The sequence shown here is derived from an EMBL/GenBank/DDBJ whole genome shotgun (WGS) entry which is preliminary data.</text>
</comment>